<accession>A0AA43P5V5</accession>
<organism evidence="1 2">
    <name type="scientific">Bifidobacterium catenulatum subsp. kashiwanohense</name>
    <dbReference type="NCBI Taxonomy" id="630129"/>
    <lineage>
        <taxon>Bacteria</taxon>
        <taxon>Bacillati</taxon>
        <taxon>Actinomycetota</taxon>
        <taxon>Actinomycetes</taxon>
        <taxon>Bifidobacteriales</taxon>
        <taxon>Bifidobacteriaceae</taxon>
        <taxon>Bifidobacterium</taxon>
    </lineage>
</organism>
<dbReference type="AlphaFoldDB" id="A0AA43P5V5"/>
<reference evidence="1" key="2">
    <citation type="journal article" date="2023" name="Gut Microbes">
        <title>Characterization of Bifidobacterium kashiwanohense that utilizes both milk- and plant-derived oligosaccharides.</title>
        <authorList>
            <person name="Orihara K."/>
            <person name="Yahagi K."/>
            <person name="Saito Y."/>
            <person name="Watanabe Y."/>
            <person name="Sasai T."/>
            <person name="Hara T."/>
            <person name="Tsukuda N."/>
            <person name="Oki K."/>
            <person name="Fujimoto J."/>
            <person name="Matsuki T."/>
        </authorList>
    </citation>
    <scope>NUCLEOTIDE SEQUENCE</scope>
    <source>
        <strain evidence="1">YIT 13062</strain>
    </source>
</reference>
<protein>
    <submittedName>
        <fullName evidence="1">Uncharacterized protein</fullName>
    </submittedName>
</protein>
<dbReference type="RefSeq" id="WP_281105378.1">
    <property type="nucleotide sequence ID" value="NZ_JAOPMH010000001.1"/>
</dbReference>
<dbReference type="Proteomes" id="UP001161916">
    <property type="component" value="Unassembled WGS sequence"/>
</dbReference>
<dbReference type="EMBL" id="JAOPMH010000001">
    <property type="protein sequence ID" value="MDH7889185.1"/>
    <property type="molecule type" value="Genomic_DNA"/>
</dbReference>
<evidence type="ECO:0000313" key="2">
    <source>
        <dbReference type="Proteomes" id="UP001161916"/>
    </source>
</evidence>
<comment type="caution">
    <text evidence="1">The sequence shown here is derived from an EMBL/GenBank/DDBJ whole genome shotgun (WGS) entry which is preliminary data.</text>
</comment>
<reference evidence="1" key="1">
    <citation type="submission" date="2022-09" db="EMBL/GenBank/DDBJ databases">
        <authorList>
            <person name="Orihara K."/>
        </authorList>
    </citation>
    <scope>NUCLEOTIDE SEQUENCE</scope>
    <source>
        <strain evidence="1">YIT 13062</strain>
    </source>
</reference>
<proteinExistence type="predicted"/>
<gene>
    <name evidence="1" type="ORF">OB951_00915</name>
</gene>
<name>A0AA43P5V5_9BIFI</name>
<sequence length="122" mass="14479">MSEKTKPSLSKKLSSKEALELAKRPEVEEVLNTRRGWWIIFTTEFQDEVTLRYLRGEKPSIIFRSHNLGPEILGYKRIERCIYHWASHPCDGRASRLEEEHRCYAELRKHWKHIADKGNSDK</sequence>
<evidence type="ECO:0000313" key="1">
    <source>
        <dbReference type="EMBL" id="MDH7889185.1"/>
    </source>
</evidence>